<evidence type="ECO:0000256" key="13">
    <source>
        <dbReference type="SAM" id="Phobius"/>
    </source>
</evidence>
<evidence type="ECO:0000256" key="9">
    <source>
        <dbReference type="ARBA" id="ARBA00023002"/>
    </source>
</evidence>
<evidence type="ECO:0000256" key="10">
    <source>
        <dbReference type="ARBA" id="ARBA00023065"/>
    </source>
</evidence>
<dbReference type="GO" id="GO:0006826">
    <property type="term" value="P:iron ion transport"/>
    <property type="evidence" value="ECO:0007669"/>
    <property type="project" value="TreeGrafter"/>
</dbReference>
<dbReference type="GeneID" id="25035805"/>
<evidence type="ECO:0000256" key="8">
    <source>
        <dbReference type="ARBA" id="ARBA00022989"/>
    </source>
</evidence>
<evidence type="ECO:0000256" key="6">
    <source>
        <dbReference type="ARBA" id="ARBA00022692"/>
    </source>
</evidence>
<dbReference type="InterPro" id="IPR013130">
    <property type="entry name" value="Fe3_Rdtase_TM_dom"/>
</dbReference>
<dbReference type="Pfam" id="PF01794">
    <property type="entry name" value="Ferric_reduct"/>
    <property type="match status" value="1"/>
</dbReference>
<comment type="catalytic activity">
    <reaction evidence="12">
        <text>2 a Fe(II)-siderophore + NADP(+) + H(+) = 2 a Fe(III)-siderophore + NADPH</text>
        <dbReference type="Rhea" id="RHEA:28795"/>
        <dbReference type="Rhea" id="RHEA-COMP:11342"/>
        <dbReference type="Rhea" id="RHEA-COMP:11344"/>
        <dbReference type="ChEBI" id="CHEBI:15378"/>
        <dbReference type="ChEBI" id="CHEBI:29033"/>
        <dbReference type="ChEBI" id="CHEBI:29034"/>
        <dbReference type="ChEBI" id="CHEBI:57783"/>
        <dbReference type="ChEBI" id="CHEBI:58349"/>
        <dbReference type="EC" id="1.16.1.9"/>
    </reaction>
</comment>
<dbReference type="OMA" id="YWKELVF"/>
<keyword evidence="8 13" id="KW-1133">Transmembrane helix</keyword>
<evidence type="ECO:0000256" key="5">
    <source>
        <dbReference type="ARBA" id="ARBA00022475"/>
    </source>
</evidence>
<dbReference type="InterPro" id="IPR013112">
    <property type="entry name" value="FAD-bd_8"/>
</dbReference>
<keyword evidence="5" id="KW-1003">Cell membrane</keyword>
<gene>
    <name evidence="15" type="ORF">SPOG_01476</name>
</gene>
<dbReference type="GO" id="GO:0006879">
    <property type="term" value="P:intracellular iron ion homeostasis"/>
    <property type="evidence" value="ECO:0007669"/>
    <property type="project" value="TreeGrafter"/>
</dbReference>
<dbReference type="OrthoDB" id="10006946at2759"/>
<dbReference type="InterPro" id="IPR013121">
    <property type="entry name" value="Fe_red_NAD-bd_6"/>
</dbReference>
<dbReference type="SFLD" id="SFLDS00052">
    <property type="entry name" value="Ferric_Reductase_Domain"/>
    <property type="match status" value="1"/>
</dbReference>
<dbReference type="InterPro" id="IPR017938">
    <property type="entry name" value="Riboflavin_synthase-like_b-brl"/>
</dbReference>
<evidence type="ECO:0000256" key="1">
    <source>
        <dbReference type="ARBA" id="ARBA00004651"/>
    </source>
</evidence>
<dbReference type="PANTHER" id="PTHR32361:SF28">
    <property type="entry name" value="FRP1P"/>
    <property type="match status" value="1"/>
</dbReference>
<keyword evidence="16" id="KW-1185">Reference proteome</keyword>
<feature type="transmembrane region" description="Helical" evidence="13">
    <location>
        <begin position="133"/>
        <end position="156"/>
    </location>
</feature>
<dbReference type="GO" id="GO:0052851">
    <property type="term" value="F:ferric-chelate reductase (NADPH) activity"/>
    <property type="evidence" value="ECO:0007669"/>
    <property type="project" value="UniProtKB-EC"/>
</dbReference>
<evidence type="ECO:0000256" key="2">
    <source>
        <dbReference type="ARBA" id="ARBA00006278"/>
    </source>
</evidence>
<feature type="domain" description="FAD-binding FR-type" evidence="14">
    <location>
        <begin position="281"/>
        <end position="435"/>
    </location>
</feature>
<dbReference type="CDD" id="cd06186">
    <property type="entry name" value="NOX_Duox_like_FAD_NADP"/>
    <property type="match status" value="1"/>
</dbReference>
<dbReference type="SUPFAM" id="SSF63380">
    <property type="entry name" value="Riboflavin synthase domain-like"/>
    <property type="match status" value="1"/>
</dbReference>
<evidence type="ECO:0000259" key="14">
    <source>
        <dbReference type="PROSITE" id="PS51384"/>
    </source>
</evidence>
<evidence type="ECO:0000256" key="4">
    <source>
        <dbReference type="ARBA" id="ARBA00022448"/>
    </source>
</evidence>
<keyword evidence="10" id="KW-0406">Ion transport</keyword>
<dbReference type="InterPro" id="IPR017927">
    <property type="entry name" value="FAD-bd_FR_type"/>
</dbReference>
<protein>
    <recommendedName>
        <fullName evidence="3">ferric-chelate reductase (NADPH)</fullName>
        <ecNumber evidence="3">1.16.1.9</ecNumber>
    </recommendedName>
</protein>
<comment type="subcellular location">
    <subcellularLocation>
        <location evidence="1">Cell membrane</location>
        <topology evidence="1">Multi-pass membrane protein</topology>
    </subcellularLocation>
</comment>
<evidence type="ECO:0000256" key="3">
    <source>
        <dbReference type="ARBA" id="ARBA00012668"/>
    </source>
</evidence>
<dbReference type="InterPro" id="IPR039261">
    <property type="entry name" value="FNR_nucleotide-bd"/>
</dbReference>
<feature type="transmembrane region" description="Helical" evidence="13">
    <location>
        <begin position="39"/>
        <end position="60"/>
    </location>
</feature>
<keyword evidence="11 13" id="KW-0472">Membrane</keyword>
<evidence type="ECO:0000256" key="11">
    <source>
        <dbReference type="ARBA" id="ARBA00023136"/>
    </source>
</evidence>
<feature type="transmembrane region" description="Helical" evidence="13">
    <location>
        <begin position="211"/>
        <end position="233"/>
    </location>
</feature>
<dbReference type="AlphaFoldDB" id="S9X736"/>
<feature type="transmembrane region" description="Helical" evidence="13">
    <location>
        <begin position="181"/>
        <end position="199"/>
    </location>
</feature>
<dbReference type="HOGENOM" id="CLU_035348_0_0_1"/>
<accession>S9X736</accession>
<evidence type="ECO:0000313" key="15">
    <source>
        <dbReference type="EMBL" id="EPY49591.1"/>
    </source>
</evidence>
<dbReference type="EC" id="1.16.1.9" evidence="3"/>
<dbReference type="SFLD" id="SFLDG01168">
    <property type="entry name" value="Ferric_reductase_subgroup_(FRE"/>
    <property type="match status" value="1"/>
</dbReference>
<name>S9X736_SCHCR</name>
<proteinExistence type="inferred from homology"/>
<dbReference type="Pfam" id="PF08022">
    <property type="entry name" value="FAD_binding_8"/>
    <property type="match status" value="1"/>
</dbReference>
<dbReference type="GO" id="GO:0005886">
    <property type="term" value="C:plasma membrane"/>
    <property type="evidence" value="ECO:0007669"/>
    <property type="project" value="UniProtKB-SubCell"/>
</dbReference>
<organism evidence="15 16">
    <name type="scientific">Schizosaccharomyces cryophilus (strain OY26 / ATCC MYA-4695 / CBS 11777 / NBRC 106824 / NRRL Y48691)</name>
    <name type="common">Fission yeast</name>
    <dbReference type="NCBI Taxonomy" id="653667"/>
    <lineage>
        <taxon>Eukaryota</taxon>
        <taxon>Fungi</taxon>
        <taxon>Dikarya</taxon>
        <taxon>Ascomycota</taxon>
        <taxon>Taphrinomycotina</taxon>
        <taxon>Schizosaccharomycetes</taxon>
        <taxon>Schizosaccharomycetales</taxon>
        <taxon>Schizosaccharomycetaceae</taxon>
        <taxon>Schizosaccharomyces</taxon>
    </lineage>
</organism>
<keyword evidence="6 13" id="KW-0812">Transmembrane</keyword>
<dbReference type="SUPFAM" id="SSF52343">
    <property type="entry name" value="Ferredoxin reductase-like, C-terminal NADP-linked domain"/>
    <property type="match status" value="1"/>
</dbReference>
<feature type="transmembrane region" description="Helical" evidence="13">
    <location>
        <begin position="240"/>
        <end position="259"/>
    </location>
</feature>
<dbReference type="Gene3D" id="3.40.50.80">
    <property type="entry name" value="Nucleotide-binding domain of ferredoxin-NADP reductase (FNR) module"/>
    <property type="match status" value="1"/>
</dbReference>
<sequence length="587" mass="66945">MPLFERGKKPEASFNTLVLGYHRINIKYWVIMLRSHNKWAVIAICLIMGCLIALSGLYVIETARVKLKSYKRDVSRKANSNPLERIYLAIRNIYLYLTTHKVILTLVAVPIVFAISVPFIGKETPPKRAKGSWNVSSVGARCGFLATALYVISYFFSLKNNPFALMLFTSHEKMNYVHRRLSQFAIMLGVIHGFIYIGIDAHRGSVLVRPVFKWGYGILGLMVVMIISALPFFRRRFYEWFFILHHACSIGFIICIYFHHRRCIPYMKAAIACYVFDRGCRMLRSFINRANFEVSIIEDGVIYLRGKKPKVSFFSLPWSSGNHVYINIPRFSFWQIHPFTLASCPSDEYIELLVAVRKGFTHRLANHLSSIKITASDENEKAKSNTNADVVVSELTPGQESSSVNSQTFYESDTAVAAKKMTVLLDGPYGPVSNPFRNYSYVFLAAGGVGITYTLPILRDLLMKPGNTVHLTFVWSSRSLKLLRLFQRTLEDSLNQSQVCVHMYCHLTASYPVKEQLLSQSNGSNMIQYCDGKPNLEKHIKDYLDLSYTKTSAITACGSGTFLKSLKKDLVSQQRWDTDLFQHYEEI</sequence>
<dbReference type="Pfam" id="PF08030">
    <property type="entry name" value="NAD_binding_6"/>
    <property type="match status" value="1"/>
</dbReference>
<dbReference type="GO" id="GO:0015677">
    <property type="term" value="P:copper ion import"/>
    <property type="evidence" value="ECO:0007669"/>
    <property type="project" value="TreeGrafter"/>
</dbReference>
<reference evidence="15 16" key="1">
    <citation type="journal article" date="2011" name="Science">
        <title>Comparative functional genomics of the fission yeasts.</title>
        <authorList>
            <person name="Rhind N."/>
            <person name="Chen Z."/>
            <person name="Yassour M."/>
            <person name="Thompson D.A."/>
            <person name="Haas B.J."/>
            <person name="Habib N."/>
            <person name="Wapinski I."/>
            <person name="Roy S."/>
            <person name="Lin M.F."/>
            <person name="Heiman D.I."/>
            <person name="Young S.K."/>
            <person name="Furuya K."/>
            <person name="Guo Y."/>
            <person name="Pidoux A."/>
            <person name="Chen H.M."/>
            <person name="Robbertse B."/>
            <person name="Goldberg J.M."/>
            <person name="Aoki K."/>
            <person name="Bayne E.H."/>
            <person name="Berlin A.M."/>
            <person name="Desjardins C.A."/>
            <person name="Dobbs E."/>
            <person name="Dukaj L."/>
            <person name="Fan L."/>
            <person name="FitzGerald M.G."/>
            <person name="French C."/>
            <person name="Gujja S."/>
            <person name="Hansen K."/>
            <person name="Keifenheim D."/>
            <person name="Levin J.Z."/>
            <person name="Mosher R.A."/>
            <person name="Mueller C.A."/>
            <person name="Pfiffner J."/>
            <person name="Priest M."/>
            <person name="Russ C."/>
            <person name="Smialowska A."/>
            <person name="Swoboda P."/>
            <person name="Sykes S.M."/>
            <person name="Vaughn M."/>
            <person name="Vengrova S."/>
            <person name="Yoder R."/>
            <person name="Zeng Q."/>
            <person name="Allshire R."/>
            <person name="Baulcombe D."/>
            <person name="Birren B.W."/>
            <person name="Brown W."/>
            <person name="Ekwall K."/>
            <person name="Kellis M."/>
            <person name="Leatherwood J."/>
            <person name="Levin H."/>
            <person name="Margalit H."/>
            <person name="Martienssen R."/>
            <person name="Nieduszynski C.A."/>
            <person name="Spatafora J.W."/>
            <person name="Friedman N."/>
            <person name="Dalgaard J.Z."/>
            <person name="Baumann P."/>
            <person name="Niki H."/>
            <person name="Regev A."/>
            <person name="Nusbaum C."/>
        </authorList>
    </citation>
    <scope>NUCLEOTIDE SEQUENCE [LARGE SCALE GENOMIC DNA]</scope>
    <source>
        <strain evidence="16">OY26 / ATCC MYA-4695 / CBS 11777 / NBRC 106824 / NRRL Y48691</strain>
    </source>
</reference>
<feature type="transmembrane region" description="Helical" evidence="13">
    <location>
        <begin position="102"/>
        <end position="121"/>
    </location>
</feature>
<comment type="similarity">
    <text evidence="2">Belongs to the ferric reductase (FRE) family.</text>
</comment>
<dbReference type="eggNOG" id="KOG0039">
    <property type="taxonomic scope" value="Eukaryota"/>
</dbReference>
<dbReference type="PANTHER" id="PTHR32361">
    <property type="entry name" value="FERRIC/CUPRIC REDUCTASE TRANSMEMBRANE COMPONENT"/>
    <property type="match status" value="1"/>
</dbReference>
<dbReference type="RefSeq" id="XP_013025618.1">
    <property type="nucleotide sequence ID" value="XM_013170164.1"/>
</dbReference>
<evidence type="ECO:0000313" key="16">
    <source>
        <dbReference type="Proteomes" id="UP000015464"/>
    </source>
</evidence>
<evidence type="ECO:0000256" key="7">
    <source>
        <dbReference type="ARBA" id="ARBA00022982"/>
    </source>
</evidence>
<evidence type="ECO:0000256" key="12">
    <source>
        <dbReference type="ARBA" id="ARBA00048483"/>
    </source>
</evidence>
<dbReference type="EMBL" id="KE546995">
    <property type="protein sequence ID" value="EPY49591.1"/>
    <property type="molecule type" value="Genomic_DNA"/>
</dbReference>
<dbReference type="InterPro" id="IPR051410">
    <property type="entry name" value="Ferric/Cupric_Reductase"/>
</dbReference>
<keyword evidence="9" id="KW-0560">Oxidoreductase</keyword>
<keyword evidence="4" id="KW-0813">Transport</keyword>
<keyword evidence="7" id="KW-0249">Electron transport</keyword>
<dbReference type="STRING" id="653667.S9X736"/>
<dbReference type="PROSITE" id="PS51384">
    <property type="entry name" value="FAD_FR"/>
    <property type="match status" value="1"/>
</dbReference>
<dbReference type="Proteomes" id="UP000015464">
    <property type="component" value="Unassembled WGS sequence"/>
</dbReference>